<dbReference type="EMBL" id="FNQS01000003">
    <property type="protein sequence ID" value="SEA26072.1"/>
    <property type="molecule type" value="Genomic_DNA"/>
</dbReference>
<proteinExistence type="predicted"/>
<reference evidence="1 2" key="1">
    <citation type="submission" date="2016-10" db="EMBL/GenBank/DDBJ databases">
        <authorList>
            <person name="de Groot N.N."/>
        </authorList>
    </citation>
    <scope>NUCLEOTIDE SEQUENCE [LARGE SCALE GENOMIC DNA]</scope>
    <source>
        <strain evidence="1 2">ATCC 29281</strain>
    </source>
</reference>
<sequence length="40" mass="4633">MVSGYILDLHITTDSINFIIQVNEGRLERHDLLRMGFIVC</sequence>
<gene>
    <name evidence="1" type="ORF">SAMN02982996_01284</name>
</gene>
<accession>A0A1H3ZS26</accession>
<name>A0A1H3ZS26_9GAMM</name>
<evidence type="ECO:0000313" key="1">
    <source>
        <dbReference type="EMBL" id="SEA26072.1"/>
    </source>
</evidence>
<keyword evidence="2" id="KW-1185">Reference proteome</keyword>
<dbReference type="Proteomes" id="UP000187280">
    <property type="component" value="Unassembled WGS sequence"/>
</dbReference>
<evidence type="ECO:0000313" key="2">
    <source>
        <dbReference type="Proteomes" id="UP000187280"/>
    </source>
</evidence>
<dbReference type="AlphaFoldDB" id="A0A1H3ZS26"/>
<protein>
    <submittedName>
        <fullName evidence="1">Uncharacterized protein</fullName>
    </submittedName>
</protein>
<organism evidence="1 2">
    <name type="scientific">Lonsdalea quercina</name>
    <dbReference type="NCBI Taxonomy" id="71657"/>
    <lineage>
        <taxon>Bacteria</taxon>
        <taxon>Pseudomonadati</taxon>
        <taxon>Pseudomonadota</taxon>
        <taxon>Gammaproteobacteria</taxon>
        <taxon>Enterobacterales</taxon>
        <taxon>Pectobacteriaceae</taxon>
        <taxon>Lonsdalea</taxon>
    </lineage>
</organism>